<proteinExistence type="predicted"/>
<dbReference type="EMBL" id="ACIO01000849">
    <property type="protein sequence ID" value="EFC95037.1"/>
    <property type="molecule type" value="Genomic_DNA"/>
</dbReference>
<dbReference type="HOGENOM" id="CLU_1193509_0_0_9"/>
<comment type="caution">
    <text evidence="2">The sequence shown here is derived from an EMBL/GenBank/DDBJ whole genome shotgun (WGS) entry which is preliminary data.</text>
</comment>
<dbReference type="AlphaFoldDB" id="D3AT16"/>
<name>D3AT16_9FIRM</name>
<dbReference type="Proteomes" id="UP000004968">
    <property type="component" value="Unassembled WGS sequence"/>
</dbReference>
<accession>D3AT16</accession>
<evidence type="ECO:0000256" key="1">
    <source>
        <dbReference type="SAM" id="Coils"/>
    </source>
</evidence>
<keyword evidence="1" id="KW-0175">Coiled coil</keyword>
<sequence>MVTKRGRRGIFLFCYIRRSDMDNKIKTLDTLKNEIFLLKEKLRIAEEALSADRIPYELVKKIMEVGGYSNKINALRKAYLMGIDWDSLIGLVHDSDGSEEVRAIAGALERKLDIQKIRIVADGKHNYRQMELVFYGFYIGRSVQEMELATDNRFDEDQIEEILSSFQYGLTYDQVAVYAKEHFDCYQMRTIKEAFLYNHLSIDEAAAIAVPSNNTRRMRQEIKESIKRRGEK</sequence>
<gene>
    <name evidence="2" type="ORF">CLOSTHATH_06775</name>
</gene>
<feature type="coiled-coil region" evidence="1">
    <location>
        <begin position="21"/>
        <end position="48"/>
    </location>
</feature>
<evidence type="ECO:0000313" key="3">
    <source>
        <dbReference type="Proteomes" id="UP000004968"/>
    </source>
</evidence>
<organism evidence="2 3">
    <name type="scientific">Hungatella hathewayi DSM 13479</name>
    <dbReference type="NCBI Taxonomy" id="566550"/>
    <lineage>
        <taxon>Bacteria</taxon>
        <taxon>Bacillati</taxon>
        <taxon>Bacillota</taxon>
        <taxon>Clostridia</taxon>
        <taxon>Lachnospirales</taxon>
        <taxon>Lachnospiraceae</taxon>
        <taxon>Hungatella</taxon>
    </lineage>
</organism>
<evidence type="ECO:0000313" key="2">
    <source>
        <dbReference type="EMBL" id="EFC95037.1"/>
    </source>
</evidence>
<protein>
    <submittedName>
        <fullName evidence="2">Uncharacterized protein</fullName>
    </submittedName>
</protein>
<reference evidence="2 3" key="1">
    <citation type="submission" date="2010-01" db="EMBL/GenBank/DDBJ databases">
        <authorList>
            <person name="Weinstock G."/>
            <person name="Sodergren E."/>
            <person name="Clifton S."/>
            <person name="Fulton L."/>
            <person name="Fulton B."/>
            <person name="Courtney L."/>
            <person name="Fronick C."/>
            <person name="Harrison M."/>
            <person name="Strong C."/>
            <person name="Farmer C."/>
            <person name="Delahaunty K."/>
            <person name="Markovic C."/>
            <person name="Hall O."/>
            <person name="Minx P."/>
            <person name="Tomlinson C."/>
            <person name="Mitreva M."/>
            <person name="Nelson J."/>
            <person name="Hou S."/>
            <person name="Wollam A."/>
            <person name="Pepin K.H."/>
            <person name="Johnson M."/>
            <person name="Bhonagiri V."/>
            <person name="Nash W.E."/>
            <person name="Warren W."/>
            <person name="Chinwalla A."/>
            <person name="Mardis E.R."/>
            <person name="Wilson R.K."/>
        </authorList>
    </citation>
    <scope>NUCLEOTIDE SEQUENCE [LARGE SCALE GENOMIC DNA]</scope>
    <source>
        <strain evidence="2 3">DSM 13479</strain>
    </source>
</reference>